<sequence>MLLVGSMGSVAHVKDDRKELAQEVHRLAQLGVRLVDSAKDGVMVHNGSESSFVSDVKAKQCLDPILVELKESVLKKSFEAFSQGGEVDYVFQMLMS</sequence>
<dbReference type="AlphaFoldDB" id="A0AAF0UIJ7"/>
<proteinExistence type="predicted"/>
<accession>A0AAF0UIJ7</accession>
<gene>
    <name evidence="1" type="ORF">MTR67_039284</name>
</gene>
<evidence type="ECO:0000313" key="2">
    <source>
        <dbReference type="Proteomes" id="UP001234989"/>
    </source>
</evidence>
<keyword evidence="2" id="KW-1185">Reference proteome</keyword>
<reference evidence="1" key="1">
    <citation type="submission" date="2023-08" db="EMBL/GenBank/DDBJ databases">
        <title>A de novo genome assembly of Solanum verrucosum Schlechtendal, a Mexican diploid species geographically isolated from the other diploid A-genome species in potato relatives.</title>
        <authorList>
            <person name="Hosaka K."/>
        </authorList>
    </citation>
    <scope>NUCLEOTIDE SEQUENCE</scope>
    <source>
        <tissue evidence="1">Young leaves</tissue>
    </source>
</reference>
<dbReference type="Proteomes" id="UP001234989">
    <property type="component" value="Chromosome 9"/>
</dbReference>
<evidence type="ECO:0000313" key="1">
    <source>
        <dbReference type="EMBL" id="WMV45899.1"/>
    </source>
</evidence>
<protein>
    <submittedName>
        <fullName evidence="1">Uncharacterized protein</fullName>
    </submittedName>
</protein>
<dbReference type="EMBL" id="CP133620">
    <property type="protein sequence ID" value="WMV45899.1"/>
    <property type="molecule type" value="Genomic_DNA"/>
</dbReference>
<organism evidence="1 2">
    <name type="scientific">Solanum verrucosum</name>
    <dbReference type="NCBI Taxonomy" id="315347"/>
    <lineage>
        <taxon>Eukaryota</taxon>
        <taxon>Viridiplantae</taxon>
        <taxon>Streptophyta</taxon>
        <taxon>Embryophyta</taxon>
        <taxon>Tracheophyta</taxon>
        <taxon>Spermatophyta</taxon>
        <taxon>Magnoliopsida</taxon>
        <taxon>eudicotyledons</taxon>
        <taxon>Gunneridae</taxon>
        <taxon>Pentapetalae</taxon>
        <taxon>asterids</taxon>
        <taxon>lamiids</taxon>
        <taxon>Solanales</taxon>
        <taxon>Solanaceae</taxon>
        <taxon>Solanoideae</taxon>
        <taxon>Solaneae</taxon>
        <taxon>Solanum</taxon>
    </lineage>
</organism>
<name>A0AAF0UIJ7_SOLVR</name>